<sequence length="58" mass="6803">MATEKENVMKLIKELPDDITLDDIMYHLYAREKIIRGLKDADEGRKVSNRKAKEVIEK</sequence>
<name>A0A0F9HX84_9ZZZZ</name>
<dbReference type="EMBL" id="LAZR01023083">
    <property type="protein sequence ID" value="KKL79717.1"/>
    <property type="molecule type" value="Genomic_DNA"/>
</dbReference>
<reference evidence="1" key="1">
    <citation type="journal article" date="2015" name="Nature">
        <title>Complex archaea that bridge the gap between prokaryotes and eukaryotes.</title>
        <authorList>
            <person name="Spang A."/>
            <person name="Saw J.H."/>
            <person name="Jorgensen S.L."/>
            <person name="Zaremba-Niedzwiedzka K."/>
            <person name="Martijn J."/>
            <person name="Lind A.E."/>
            <person name="van Eijk R."/>
            <person name="Schleper C."/>
            <person name="Guy L."/>
            <person name="Ettema T.J."/>
        </authorList>
    </citation>
    <scope>NUCLEOTIDE SEQUENCE</scope>
</reference>
<comment type="caution">
    <text evidence="1">The sequence shown here is derived from an EMBL/GenBank/DDBJ whole genome shotgun (WGS) entry which is preliminary data.</text>
</comment>
<accession>A0A0F9HX84</accession>
<proteinExistence type="predicted"/>
<gene>
    <name evidence="1" type="ORF">LCGC14_2012020</name>
</gene>
<evidence type="ECO:0000313" key="1">
    <source>
        <dbReference type="EMBL" id="KKL79717.1"/>
    </source>
</evidence>
<organism evidence="1">
    <name type="scientific">marine sediment metagenome</name>
    <dbReference type="NCBI Taxonomy" id="412755"/>
    <lineage>
        <taxon>unclassified sequences</taxon>
        <taxon>metagenomes</taxon>
        <taxon>ecological metagenomes</taxon>
    </lineage>
</organism>
<dbReference type="AlphaFoldDB" id="A0A0F9HX84"/>
<protein>
    <submittedName>
        <fullName evidence="1">Uncharacterized protein</fullName>
    </submittedName>
</protein>